<evidence type="ECO:0000256" key="3">
    <source>
        <dbReference type="ARBA" id="ARBA00022980"/>
    </source>
</evidence>
<dbReference type="OMA" id="ISKWIDL"/>
<accession>L8GCN2</accession>
<evidence type="ECO:0000313" key="9">
    <source>
        <dbReference type="Proteomes" id="UP000011083"/>
    </source>
</evidence>
<evidence type="ECO:0000256" key="5">
    <source>
        <dbReference type="ARBA" id="ARBA00023274"/>
    </source>
</evidence>
<sequence>MSRSGIWQLRKLKLQYCDFGGSSRGMREFLETRLPEFQKKNPQVLVDVVKRRNRHPHLSGEYLIGREKSVGVGGLEADEVEHYIYHLRNQWGLKSRRLGAGQIVSQRRSVQGVWNPFVKYD</sequence>
<dbReference type="InterPro" id="IPR036249">
    <property type="entry name" value="Thioredoxin-like_sf"/>
</dbReference>
<gene>
    <name evidence="8" type="ORF">ACA1_179980</name>
</gene>
<comment type="subcellular location">
    <subcellularLocation>
        <location evidence="1">Mitochondrion</location>
    </subcellularLocation>
</comment>
<dbReference type="SMART" id="SM00916">
    <property type="entry name" value="L51_S25_CI-B8"/>
    <property type="match status" value="1"/>
</dbReference>
<dbReference type="Proteomes" id="UP000011083">
    <property type="component" value="Unassembled WGS sequence"/>
</dbReference>
<dbReference type="InterPro" id="IPR007741">
    <property type="entry name" value="Ribosomal_mL43/mS25/NADH_DH"/>
</dbReference>
<evidence type="ECO:0000259" key="7">
    <source>
        <dbReference type="SMART" id="SM00916"/>
    </source>
</evidence>
<dbReference type="Gene3D" id="3.40.30.10">
    <property type="entry name" value="Glutaredoxin"/>
    <property type="match status" value="1"/>
</dbReference>
<keyword evidence="5" id="KW-0687">Ribonucleoprotein</keyword>
<dbReference type="GO" id="GO:0032543">
    <property type="term" value="P:mitochondrial translation"/>
    <property type="evidence" value="ECO:0007669"/>
    <property type="project" value="InterPro"/>
</dbReference>
<dbReference type="VEuPathDB" id="AmoebaDB:ACA1_179980"/>
<dbReference type="STRING" id="1257118.L8GCN2"/>
<keyword evidence="4" id="KW-0496">Mitochondrion</keyword>
<dbReference type="PANTHER" id="PTHR21396">
    <property type="entry name" value="39S RIBOSOMAL PROTEIN L43"/>
    <property type="match status" value="1"/>
</dbReference>
<dbReference type="EMBL" id="KB008172">
    <property type="protein sequence ID" value="ELR10837.1"/>
    <property type="molecule type" value="Genomic_DNA"/>
</dbReference>
<dbReference type="OrthoDB" id="88at2759"/>
<reference evidence="8 9" key="1">
    <citation type="journal article" date="2013" name="Genome Biol.">
        <title>Genome of Acanthamoeba castellanii highlights extensive lateral gene transfer and early evolution of tyrosine kinase signaling.</title>
        <authorList>
            <person name="Clarke M."/>
            <person name="Lohan A.J."/>
            <person name="Liu B."/>
            <person name="Lagkouvardos I."/>
            <person name="Roy S."/>
            <person name="Zafar N."/>
            <person name="Bertelli C."/>
            <person name="Schilde C."/>
            <person name="Kianianmomeni A."/>
            <person name="Burglin T.R."/>
            <person name="Frech C."/>
            <person name="Turcotte B."/>
            <person name="Kopec K.O."/>
            <person name="Synnott J.M."/>
            <person name="Choo C."/>
            <person name="Paponov I."/>
            <person name="Finkler A."/>
            <person name="Soon Heng Tan C."/>
            <person name="Hutchins A.P."/>
            <person name="Weinmeier T."/>
            <person name="Rattei T."/>
            <person name="Chu J.S."/>
            <person name="Gimenez G."/>
            <person name="Irimia M."/>
            <person name="Rigden D.J."/>
            <person name="Fitzpatrick D.A."/>
            <person name="Lorenzo-Morales J."/>
            <person name="Bateman A."/>
            <person name="Chiu C.H."/>
            <person name="Tang P."/>
            <person name="Hegemann P."/>
            <person name="Fromm H."/>
            <person name="Raoult D."/>
            <person name="Greub G."/>
            <person name="Miranda-Saavedra D."/>
            <person name="Chen N."/>
            <person name="Nash P."/>
            <person name="Ginger M.L."/>
            <person name="Horn M."/>
            <person name="Schaap P."/>
            <person name="Caler L."/>
            <person name="Loftus B."/>
        </authorList>
    </citation>
    <scope>NUCLEOTIDE SEQUENCE [LARGE SCALE GENOMIC DNA]</scope>
    <source>
        <strain evidence="8 9">Neff</strain>
    </source>
</reference>
<dbReference type="PANTHER" id="PTHR21396:SF2">
    <property type="entry name" value="LARGE RIBOSOMAL SUBUNIT PROTEIN ML43"/>
    <property type="match status" value="1"/>
</dbReference>
<protein>
    <recommendedName>
        <fullName evidence="6">Large ribosomal subunit protein mL43</fullName>
    </recommendedName>
</protein>
<dbReference type="GeneID" id="14911273"/>
<proteinExistence type="inferred from homology"/>
<name>L8GCN2_ACACF</name>
<organism evidence="8 9">
    <name type="scientific">Acanthamoeba castellanii (strain ATCC 30010 / Neff)</name>
    <dbReference type="NCBI Taxonomy" id="1257118"/>
    <lineage>
        <taxon>Eukaryota</taxon>
        <taxon>Amoebozoa</taxon>
        <taxon>Discosea</taxon>
        <taxon>Longamoebia</taxon>
        <taxon>Centramoebida</taxon>
        <taxon>Acanthamoebidae</taxon>
        <taxon>Acanthamoeba</taxon>
    </lineage>
</organism>
<evidence type="ECO:0000256" key="6">
    <source>
        <dbReference type="ARBA" id="ARBA00035188"/>
    </source>
</evidence>
<dbReference type="GO" id="GO:0005762">
    <property type="term" value="C:mitochondrial large ribosomal subunit"/>
    <property type="evidence" value="ECO:0007669"/>
    <property type="project" value="TreeGrafter"/>
</dbReference>
<dbReference type="Pfam" id="PF05047">
    <property type="entry name" value="L51_S25_CI-B8"/>
    <property type="match status" value="1"/>
</dbReference>
<evidence type="ECO:0000313" key="8">
    <source>
        <dbReference type="EMBL" id="ELR10837.1"/>
    </source>
</evidence>
<evidence type="ECO:0000256" key="1">
    <source>
        <dbReference type="ARBA" id="ARBA00004173"/>
    </source>
</evidence>
<keyword evidence="3 8" id="KW-0689">Ribosomal protein</keyword>
<dbReference type="RefSeq" id="XP_004332850.1">
    <property type="nucleotide sequence ID" value="XM_004332802.1"/>
</dbReference>
<keyword evidence="9" id="KW-1185">Reference proteome</keyword>
<feature type="domain" description="Ribosomal protein/NADH dehydrogenase" evidence="7">
    <location>
        <begin position="18"/>
        <end position="91"/>
    </location>
</feature>
<dbReference type="InterPro" id="IPR039927">
    <property type="entry name" value="Ribosomal_mL43"/>
</dbReference>
<dbReference type="AlphaFoldDB" id="L8GCN2"/>
<dbReference type="GO" id="GO:0003735">
    <property type="term" value="F:structural constituent of ribosome"/>
    <property type="evidence" value="ECO:0007669"/>
    <property type="project" value="InterPro"/>
</dbReference>
<evidence type="ECO:0000256" key="4">
    <source>
        <dbReference type="ARBA" id="ARBA00023128"/>
    </source>
</evidence>
<dbReference type="SUPFAM" id="SSF52833">
    <property type="entry name" value="Thioredoxin-like"/>
    <property type="match status" value="1"/>
</dbReference>
<comment type="similarity">
    <text evidence="2">Belongs to the mitochondrion-specific ribosomal protein mL43 family.</text>
</comment>
<dbReference type="KEGG" id="acan:ACA1_179980"/>
<evidence type="ECO:0000256" key="2">
    <source>
        <dbReference type="ARBA" id="ARBA00006073"/>
    </source>
</evidence>